<feature type="transmembrane region" description="Helical" evidence="7">
    <location>
        <begin position="218"/>
        <end position="241"/>
    </location>
</feature>
<evidence type="ECO:0000313" key="9">
    <source>
        <dbReference type="EMBL" id="SUZ88486.1"/>
    </source>
</evidence>
<dbReference type="NCBIfam" id="TIGR00786">
    <property type="entry name" value="dctM"/>
    <property type="match status" value="1"/>
</dbReference>
<feature type="transmembrane region" description="Helical" evidence="7">
    <location>
        <begin position="403"/>
        <end position="423"/>
    </location>
</feature>
<proteinExistence type="predicted"/>
<evidence type="ECO:0000256" key="4">
    <source>
        <dbReference type="ARBA" id="ARBA00022692"/>
    </source>
</evidence>
<feature type="transmembrane region" description="Helical" evidence="7">
    <location>
        <begin position="93"/>
        <end position="124"/>
    </location>
</feature>
<evidence type="ECO:0000256" key="1">
    <source>
        <dbReference type="ARBA" id="ARBA00004429"/>
    </source>
</evidence>
<dbReference type="InterPro" id="IPR004681">
    <property type="entry name" value="TRAP_DctM"/>
</dbReference>
<dbReference type="InterPro" id="IPR010656">
    <property type="entry name" value="DctM"/>
</dbReference>
<sequence>MFIGVLVMIFSGYPVAFALAGTALIFAGLASIFGQFDLVLLYALPERTFGTMSNQVLLAVPFFIFMGTVLEKSKLAEQLLETIGVLFGRFRGGLAVGVIFVGALLAAATGVVGASVTAMGLISLPVMLRNGYDEKLSLGVISAAGTLGQIIPPSIVLIVLGDQMGVSVGDLFRTALVPGLILTGGYAAYVAILAFFNKEVAPALPEHMRSTGMELAKQVVLSLLPPLILIVVVLGSIFAGIATPTEAGALGAVGAMLLAMANRSLTMSALRSAMEDTSRLTIMVVFLLIGSTAFALVFRGLDGDLWIEGALTSIPGGALGFLIVVNLVVFVLGFFIDFFEIAFIIVPLIVPPAIILGVDLVWLGIVFAVNIQTSFLTPPFGFSLFYLRGVTPPEIPTISMYKGVVPFIAIQLVVLAGLIWVTVPK</sequence>
<feature type="transmembrane region" description="Helical" evidence="7">
    <location>
        <begin position="136"/>
        <end position="160"/>
    </location>
</feature>
<evidence type="ECO:0000256" key="2">
    <source>
        <dbReference type="ARBA" id="ARBA00022475"/>
    </source>
</evidence>
<keyword evidence="6 7" id="KW-0472">Membrane</keyword>
<dbReference type="PIRSF" id="PIRSF006066">
    <property type="entry name" value="HI0050"/>
    <property type="match status" value="1"/>
</dbReference>
<dbReference type="GO" id="GO:0005886">
    <property type="term" value="C:plasma membrane"/>
    <property type="evidence" value="ECO:0007669"/>
    <property type="project" value="UniProtKB-SubCell"/>
</dbReference>
<feature type="domain" description="TRAP C4-dicarboxylate transport system permease DctM subunit" evidence="8">
    <location>
        <begin position="2"/>
        <end position="422"/>
    </location>
</feature>
<accession>A0A381R9R5</accession>
<comment type="subcellular location">
    <subcellularLocation>
        <location evidence="1">Cell inner membrane</location>
        <topology evidence="1">Multi-pass membrane protein</topology>
    </subcellularLocation>
</comment>
<feature type="transmembrane region" description="Helical" evidence="7">
    <location>
        <begin position="343"/>
        <end position="369"/>
    </location>
</feature>
<feature type="transmembrane region" description="Helical" evidence="7">
    <location>
        <begin position="247"/>
        <end position="265"/>
    </location>
</feature>
<keyword evidence="5 7" id="KW-1133">Transmembrane helix</keyword>
<keyword evidence="2" id="KW-1003">Cell membrane</keyword>
<dbReference type="EMBL" id="UINC01001771">
    <property type="protein sequence ID" value="SUZ88486.1"/>
    <property type="molecule type" value="Genomic_DNA"/>
</dbReference>
<feature type="transmembrane region" description="Helical" evidence="7">
    <location>
        <begin position="175"/>
        <end position="197"/>
    </location>
</feature>
<gene>
    <name evidence="9" type="ORF">METZ01_LOCUS41340</name>
</gene>
<feature type="transmembrane region" description="Helical" evidence="7">
    <location>
        <begin position="15"/>
        <end position="44"/>
    </location>
</feature>
<organism evidence="9">
    <name type="scientific">marine metagenome</name>
    <dbReference type="NCBI Taxonomy" id="408172"/>
    <lineage>
        <taxon>unclassified sequences</taxon>
        <taxon>metagenomes</taxon>
        <taxon>ecological metagenomes</taxon>
    </lineage>
</organism>
<dbReference type="PANTHER" id="PTHR33362:SF7">
    <property type="entry name" value="SLL1103 PROTEIN"/>
    <property type="match status" value="1"/>
</dbReference>
<dbReference type="Pfam" id="PF06808">
    <property type="entry name" value="DctM"/>
    <property type="match status" value="1"/>
</dbReference>
<keyword evidence="3" id="KW-0997">Cell inner membrane</keyword>
<feature type="transmembrane region" description="Helical" evidence="7">
    <location>
        <begin position="277"/>
        <end position="298"/>
    </location>
</feature>
<evidence type="ECO:0000256" key="6">
    <source>
        <dbReference type="ARBA" id="ARBA00023136"/>
    </source>
</evidence>
<protein>
    <recommendedName>
        <fullName evidence="8">TRAP C4-dicarboxylate transport system permease DctM subunit domain-containing protein</fullName>
    </recommendedName>
</protein>
<evidence type="ECO:0000256" key="7">
    <source>
        <dbReference type="SAM" id="Phobius"/>
    </source>
</evidence>
<keyword evidence="4 7" id="KW-0812">Transmembrane</keyword>
<dbReference type="GO" id="GO:0022857">
    <property type="term" value="F:transmembrane transporter activity"/>
    <property type="evidence" value="ECO:0007669"/>
    <property type="project" value="TreeGrafter"/>
</dbReference>
<dbReference type="PANTHER" id="PTHR33362">
    <property type="entry name" value="SIALIC ACID TRAP TRANSPORTER PERMEASE PROTEIN SIAT-RELATED"/>
    <property type="match status" value="1"/>
</dbReference>
<feature type="transmembrane region" description="Helical" evidence="7">
    <location>
        <begin position="318"/>
        <end position="336"/>
    </location>
</feature>
<evidence type="ECO:0000259" key="8">
    <source>
        <dbReference type="Pfam" id="PF06808"/>
    </source>
</evidence>
<reference evidence="9" key="1">
    <citation type="submission" date="2018-05" db="EMBL/GenBank/DDBJ databases">
        <authorList>
            <person name="Lanie J.A."/>
            <person name="Ng W.-L."/>
            <person name="Kazmierczak K.M."/>
            <person name="Andrzejewski T.M."/>
            <person name="Davidsen T.M."/>
            <person name="Wayne K.J."/>
            <person name="Tettelin H."/>
            <person name="Glass J.I."/>
            <person name="Rusch D."/>
            <person name="Podicherti R."/>
            <person name="Tsui H.-C.T."/>
            <person name="Winkler M.E."/>
        </authorList>
    </citation>
    <scope>NUCLEOTIDE SEQUENCE</scope>
</reference>
<evidence type="ECO:0000256" key="5">
    <source>
        <dbReference type="ARBA" id="ARBA00022989"/>
    </source>
</evidence>
<evidence type="ECO:0000256" key="3">
    <source>
        <dbReference type="ARBA" id="ARBA00022519"/>
    </source>
</evidence>
<dbReference type="AlphaFoldDB" id="A0A381R9R5"/>
<name>A0A381R9R5_9ZZZZ</name>
<feature type="transmembrane region" description="Helical" evidence="7">
    <location>
        <begin position="375"/>
        <end position="391"/>
    </location>
</feature>